<sequence>METTQTGLAIVNQEELVKIVNKLYGNKENKKGLLVLGKTGTGKSSTMKSILGNSVSAFNLQNVIDPANYQLEIRSHLQSGVCETTTVITHKDSHYPRTDIYPTGVFIDDIGTDKSINRFGNIIDPIEYSIQYLYDKGIRLWANSNLNINELSEKYGERVISRLKEMCYIVVLEAPDHRDTLDKDLEYLKDIVNV</sequence>
<evidence type="ECO:0000313" key="1">
    <source>
        <dbReference type="EMBL" id="CAB4134717.1"/>
    </source>
</evidence>
<reference evidence="1" key="1">
    <citation type="submission" date="2020-04" db="EMBL/GenBank/DDBJ databases">
        <authorList>
            <person name="Chiriac C."/>
            <person name="Salcher M."/>
            <person name="Ghai R."/>
            <person name="Kavagutti S V."/>
        </authorList>
    </citation>
    <scope>NUCLEOTIDE SEQUENCE</scope>
</reference>
<dbReference type="SUPFAM" id="SSF52540">
    <property type="entry name" value="P-loop containing nucleoside triphosphate hydrolases"/>
    <property type="match status" value="1"/>
</dbReference>
<proteinExistence type="predicted"/>
<organism evidence="1">
    <name type="scientific">uncultured Caudovirales phage</name>
    <dbReference type="NCBI Taxonomy" id="2100421"/>
    <lineage>
        <taxon>Viruses</taxon>
        <taxon>Duplodnaviria</taxon>
        <taxon>Heunggongvirae</taxon>
        <taxon>Uroviricota</taxon>
        <taxon>Caudoviricetes</taxon>
        <taxon>Peduoviridae</taxon>
        <taxon>Maltschvirus</taxon>
        <taxon>Maltschvirus maltsch</taxon>
    </lineage>
</organism>
<protein>
    <submittedName>
        <fullName evidence="1">Uncharacterized protein</fullName>
    </submittedName>
</protein>
<dbReference type="EMBL" id="LR796619">
    <property type="protein sequence ID" value="CAB4154488.1"/>
    <property type="molecule type" value="Genomic_DNA"/>
</dbReference>
<dbReference type="EMBL" id="LR796289">
    <property type="protein sequence ID" value="CAB4134717.1"/>
    <property type="molecule type" value="Genomic_DNA"/>
</dbReference>
<name>A0A6J5LP00_9CAUD</name>
<dbReference type="InterPro" id="IPR027417">
    <property type="entry name" value="P-loop_NTPase"/>
</dbReference>
<gene>
    <name evidence="1" type="ORF">UFOVP282_29</name>
    <name evidence="2" type="ORF">UFOVP643_6</name>
</gene>
<accession>A0A6J5LP00</accession>
<evidence type="ECO:0000313" key="2">
    <source>
        <dbReference type="EMBL" id="CAB4154488.1"/>
    </source>
</evidence>
<dbReference type="Gene3D" id="3.40.50.300">
    <property type="entry name" value="P-loop containing nucleotide triphosphate hydrolases"/>
    <property type="match status" value="1"/>
</dbReference>